<name>A0ABN7RCU2_9BACT</name>
<evidence type="ECO:0008006" key="3">
    <source>
        <dbReference type="Google" id="ProtNLM"/>
    </source>
</evidence>
<reference evidence="1 2" key="1">
    <citation type="submission" date="2021-04" db="EMBL/GenBank/DDBJ databases">
        <authorList>
            <person name="Rodrigo-Torres L."/>
            <person name="Arahal R. D."/>
            <person name="Lucena T."/>
        </authorList>
    </citation>
    <scope>NUCLEOTIDE SEQUENCE [LARGE SCALE GENOMIC DNA]</scope>
    <source>
        <strain evidence="1 2">CECT 9623</strain>
    </source>
</reference>
<evidence type="ECO:0000313" key="2">
    <source>
        <dbReference type="Proteomes" id="UP000679725"/>
    </source>
</evidence>
<dbReference type="EMBL" id="CAJRAU010000007">
    <property type="protein sequence ID" value="CAG5073059.1"/>
    <property type="molecule type" value="Genomic_DNA"/>
</dbReference>
<dbReference type="Proteomes" id="UP000679725">
    <property type="component" value="Unassembled WGS sequence"/>
</dbReference>
<keyword evidence="2" id="KW-1185">Reference proteome</keyword>
<comment type="caution">
    <text evidence="1">The sequence shown here is derived from an EMBL/GenBank/DDBJ whole genome shotgun (WGS) entry which is preliminary data.</text>
</comment>
<sequence>MGACKDKKENVEPETDFAPDFAGVYATTTVIPPSRTDFNWVVTQNAKNQLNIVFTKDTEVSAAGSTISLLQTYKLINVKTTSKDMIELDETVDVEQSNGKQLRQKVQGTGTRVINKDGIPQINITLKLTDASTNNAIEEYLEFKKK</sequence>
<evidence type="ECO:0000313" key="1">
    <source>
        <dbReference type="EMBL" id="CAG5073059.1"/>
    </source>
</evidence>
<organism evidence="1 2">
    <name type="scientific">Dyadobacter linearis</name>
    <dbReference type="NCBI Taxonomy" id="2823330"/>
    <lineage>
        <taxon>Bacteria</taxon>
        <taxon>Pseudomonadati</taxon>
        <taxon>Bacteroidota</taxon>
        <taxon>Cytophagia</taxon>
        <taxon>Cytophagales</taxon>
        <taxon>Spirosomataceae</taxon>
        <taxon>Dyadobacter</taxon>
    </lineage>
</organism>
<gene>
    <name evidence="1" type="ORF">DYBT9623_04584</name>
</gene>
<proteinExistence type="predicted"/>
<protein>
    <recommendedName>
        <fullName evidence="3">Lipocalin-like domain-containing protein</fullName>
    </recommendedName>
</protein>
<accession>A0ABN7RCU2</accession>